<reference evidence="1 2" key="1">
    <citation type="submission" date="2020-05" db="EMBL/GenBank/DDBJ databases">
        <authorList>
            <person name="Kim M.K."/>
        </authorList>
    </citation>
    <scope>NUCLEOTIDE SEQUENCE [LARGE SCALE GENOMIC DNA]</scope>
    <source>
        <strain evidence="1 2">BT25</strain>
    </source>
</reference>
<protein>
    <submittedName>
        <fullName evidence="1">Uncharacterized protein</fullName>
    </submittedName>
</protein>
<name>A0A849VMZ5_9HYPH</name>
<gene>
    <name evidence="1" type="ORF">HQ945_08390</name>
</gene>
<dbReference type="Proteomes" id="UP000550508">
    <property type="component" value="Unassembled WGS sequence"/>
</dbReference>
<evidence type="ECO:0000313" key="2">
    <source>
        <dbReference type="Proteomes" id="UP000550508"/>
    </source>
</evidence>
<dbReference type="EMBL" id="JABUMX010000002">
    <property type="protein sequence ID" value="NTS31272.1"/>
    <property type="molecule type" value="Genomic_DNA"/>
</dbReference>
<evidence type="ECO:0000313" key="1">
    <source>
        <dbReference type="EMBL" id="NTS31272.1"/>
    </source>
</evidence>
<dbReference type="AlphaFoldDB" id="A0A849VMZ5"/>
<organism evidence="1 2">
    <name type="scientific">Phyllobacterium pellucidum</name>
    <dbReference type="NCBI Taxonomy" id="2740464"/>
    <lineage>
        <taxon>Bacteria</taxon>
        <taxon>Pseudomonadati</taxon>
        <taxon>Pseudomonadota</taxon>
        <taxon>Alphaproteobacteria</taxon>
        <taxon>Hyphomicrobiales</taxon>
        <taxon>Phyllobacteriaceae</taxon>
        <taxon>Phyllobacterium</taxon>
    </lineage>
</organism>
<accession>A0A849VMZ5</accession>
<sequence>MALLAGKLYDPTTAVNKVTTAALAMTALDTTNLRLNFTVPASGNVLVRMHGVLHGATTFPSILLGVLEGSTVKGRVAPTQSLGNTAVATAMVSVDAEFLVTGLTPGASLTWDAAYGVETLVASTGLKYGGPNNTTANDAFGGFAFEIWSVD</sequence>
<comment type="caution">
    <text evidence="1">The sequence shown here is derived from an EMBL/GenBank/DDBJ whole genome shotgun (WGS) entry which is preliminary data.</text>
</comment>
<proteinExistence type="predicted"/>
<keyword evidence="2" id="KW-1185">Reference proteome</keyword>
<dbReference type="RefSeq" id="WP_174207929.1">
    <property type="nucleotide sequence ID" value="NZ_JABUMX010000002.1"/>
</dbReference>